<dbReference type="PANTHER" id="PTHR46093:SF18">
    <property type="entry name" value="FIBRONECTIN TYPE-III DOMAIN-CONTAINING PROTEIN"/>
    <property type="match status" value="1"/>
</dbReference>
<protein>
    <recommendedName>
        <fullName evidence="6">Galactose oxidase</fullName>
    </recommendedName>
</protein>
<feature type="transmembrane region" description="Helical" evidence="3">
    <location>
        <begin position="391"/>
        <end position="414"/>
    </location>
</feature>
<dbReference type="Pfam" id="PF24681">
    <property type="entry name" value="Kelch_KLHDC2_KLHL20_DRC7"/>
    <property type="match status" value="1"/>
</dbReference>
<reference evidence="4 5" key="1">
    <citation type="journal article" date="2018" name="New Phytol.">
        <title>Phylogenomics of Endogonaceae and evolution of mycorrhizas within Mucoromycota.</title>
        <authorList>
            <person name="Chang Y."/>
            <person name="Desiro A."/>
            <person name="Na H."/>
            <person name="Sandor L."/>
            <person name="Lipzen A."/>
            <person name="Clum A."/>
            <person name="Barry K."/>
            <person name="Grigoriev I.V."/>
            <person name="Martin F.M."/>
            <person name="Stajich J.E."/>
            <person name="Smith M.E."/>
            <person name="Bonito G."/>
            <person name="Spatafora J.W."/>
        </authorList>
    </citation>
    <scope>NUCLEOTIDE SEQUENCE [LARGE SCALE GENOMIC DNA]</scope>
    <source>
        <strain evidence="4 5">GMNB39</strain>
    </source>
</reference>
<accession>A0A433DDA1</accession>
<evidence type="ECO:0000313" key="5">
    <source>
        <dbReference type="Proteomes" id="UP000268093"/>
    </source>
</evidence>
<sequence length="434" mass="46145">MPSTIGLKNRSITITTIALSFCFLTCWGASLGPGTRWKSCSVVYNDTLYVWGGEQVTPGYPNFTSTTLPLSTTDRTVWTDLSWDIPAVLADKTTNIPVGPCVVSPSGILVVGGMDLFGFDLNAKAYVSLNLTGGNPLATLATRSNVRNVNVEDSVYYFGGYAGQGLNVTTAPPQPELFILNMTTWNWKSDSVAKTETIPPNYEGASLIYGDNGFIYMIGGAAYVGNISCYFSKIYMYNIEARTWATVTPSFSTWTNGITTSRLVTYNGTIYAFHGESNFVNSGKPGSGSAVVNFTRAFDIQLNEASQQDISRSQQYAPSASAFNTPGVFGDAVIFTSGINNSGIAVTGIWVYNFTLQDWANSVAAGPYLPSLSPLNSTSVSSTLSPSRGAGGLNVGVIAGVIVAAVVVMIALLCDIAGKATKLIAHVARSRKFS</sequence>
<organism evidence="4 5">
    <name type="scientific">Jimgerdemannia flammicorona</name>
    <dbReference type="NCBI Taxonomy" id="994334"/>
    <lineage>
        <taxon>Eukaryota</taxon>
        <taxon>Fungi</taxon>
        <taxon>Fungi incertae sedis</taxon>
        <taxon>Mucoromycota</taxon>
        <taxon>Mucoromycotina</taxon>
        <taxon>Endogonomycetes</taxon>
        <taxon>Endogonales</taxon>
        <taxon>Endogonaceae</taxon>
        <taxon>Jimgerdemannia</taxon>
    </lineage>
</organism>
<keyword evidence="1" id="KW-0880">Kelch repeat</keyword>
<keyword evidence="3" id="KW-0812">Transmembrane</keyword>
<gene>
    <name evidence="4" type="ORF">BC936DRAFT_143962</name>
</gene>
<evidence type="ECO:0000256" key="2">
    <source>
        <dbReference type="ARBA" id="ARBA00022737"/>
    </source>
</evidence>
<keyword evidence="2" id="KW-0677">Repeat</keyword>
<dbReference type="SUPFAM" id="SSF117281">
    <property type="entry name" value="Kelch motif"/>
    <property type="match status" value="2"/>
</dbReference>
<dbReference type="Proteomes" id="UP000268093">
    <property type="component" value="Unassembled WGS sequence"/>
</dbReference>
<dbReference type="PANTHER" id="PTHR46093">
    <property type="entry name" value="ACYL-COA-BINDING DOMAIN-CONTAINING PROTEIN 5"/>
    <property type="match status" value="1"/>
</dbReference>
<keyword evidence="3" id="KW-1133">Transmembrane helix</keyword>
<keyword evidence="3" id="KW-0472">Membrane</keyword>
<dbReference type="OrthoDB" id="10251809at2759"/>
<keyword evidence="5" id="KW-1185">Reference proteome</keyword>
<comment type="caution">
    <text evidence="4">The sequence shown here is derived from an EMBL/GenBank/DDBJ whole genome shotgun (WGS) entry which is preliminary data.</text>
</comment>
<evidence type="ECO:0000256" key="1">
    <source>
        <dbReference type="ARBA" id="ARBA00022441"/>
    </source>
</evidence>
<evidence type="ECO:0008006" key="6">
    <source>
        <dbReference type="Google" id="ProtNLM"/>
    </source>
</evidence>
<dbReference type="InterPro" id="IPR015915">
    <property type="entry name" value="Kelch-typ_b-propeller"/>
</dbReference>
<dbReference type="EMBL" id="RBNI01002960">
    <property type="protein sequence ID" value="RUP48799.1"/>
    <property type="molecule type" value="Genomic_DNA"/>
</dbReference>
<dbReference type="AlphaFoldDB" id="A0A433DDA1"/>
<dbReference type="Gene3D" id="2.120.10.80">
    <property type="entry name" value="Kelch-type beta propeller"/>
    <property type="match status" value="1"/>
</dbReference>
<proteinExistence type="predicted"/>
<evidence type="ECO:0000256" key="3">
    <source>
        <dbReference type="SAM" id="Phobius"/>
    </source>
</evidence>
<name>A0A433DDA1_9FUNG</name>
<evidence type="ECO:0000313" key="4">
    <source>
        <dbReference type="EMBL" id="RUP48799.1"/>
    </source>
</evidence>